<protein>
    <recommendedName>
        <fullName evidence="2">Tll0287-like domain-containing protein</fullName>
    </recommendedName>
</protein>
<dbReference type="InterPro" id="IPR021796">
    <property type="entry name" value="Tll0287-like_dom"/>
</dbReference>
<dbReference type="EMBL" id="CAQJ01000017">
    <property type="protein sequence ID" value="CCQ89680.1"/>
    <property type="molecule type" value="Genomic_DNA"/>
</dbReference>
<sequence>MRIPVRTLPQICLLSILLSLPSTARCAELKVSTLGVAPHKVASYLHSVIEANRTIYSQYLVDRLKETVKLNATENWEEAHTLPLPAQFLAMSADRVRSQNLGLQYRLISLWPINPENGPESNIEEKALKKISKPSETPFAWIDESKGDLTFNTLYPDRAITRQCTICHNNHPDSGKKDFKMGDVMGGILVRFPIHSANDGRNTYFYVPPETAADYIHAILEADRAVYAKHVVHRLEKNKVSYASANWWEDNALLLPAQFLLNASDLIQNLRLGFHYRLISLWPVNPHNGPGNKFERLGLKALAQSPVHPYKRTLLSGNREFFQAMYPDRATTPSCVKCHNAHPESPRHNFRLFDVMGAIVVSIPLDREEELVSFAPEE</sequence>
<dbReference type="HOGENOM" id="CLU_773456_0_0_0"/>
<feature type="domain" description="Tll0287-like" evidence="2">
    <location>
        <begin position="212"/>
        <end position="364"/>
    </location>
</feature>
<feature type="domain" description="Tll0287-like" evidence="2">
    <location>
        <begin position="42"/>
        <end position="193"/>
    </location>
</feature>
<dbReference type="Pfam" id="PF11845">
    <property type="entry name" value="Tll0287-like"/>
    <property type="match status" value="2"/>
</dbReference>
<name>M1YGY5_NITG3</name>
<dbReference type="Proteomes" id="UP000011704">
    <property type="component" value="Unassembled WGS sequence"/>
</dbReference>
<keyword evidence="4" id="KW-1185">Reference proteome</keyword>
<evidence type="ECO:0000256" key="1">
    <source>
        <dbReference type="SAM" id="SignalP"/>
    </source>
</evidence>
<dbReference type="AlphaFoldDB" id="M1YGY5"/>
<dbReference type="InParanoid" id="M1YGY5"/>
<proteinExistence type="predicted"/>
<comment type="caution">
    <text evidence="3">The sequence shown here is derived from an EMBL/GenBank/DDBJ whole genome shotgun (WGS) entry which is preliminary data.</text>
</comment>
<evidence type="ECO:0000313" key="4">
    <source>
        <dbReference type="Proteomes" id="UP000011704"/>
    </source>
</evidence>
<reference evidence="3 4" key="1">
    <citation type="journal article" date="2013" name="Front. Microbiol.">
        <title>The genome of Nitrospina gracilis illuminates the metabolism and evolution of the major marine nitrite oxidizer.</title>
        <authorList>
            <person name="Luecker S."/>
            <person name="Nowka B."/>
            <person name="Rattei T."/>
            <person name="Spieck E."/>
            <person name="and Daims H."/>
        </authorList>
    </citation>
    <scope>NUCLEOTIDE SEQUENCE [LARGE SCALE GENOMIC DNA]</scope>
    <source>
        <strain evidence="3 4">3/211</strain>
    </source>
</reference>
<feature type="chain" id="PRO_5004020026" description="Tll0287-like domain-containing protein" evidence="1">
    <location>
        <begin position="25"/>
        <end position="378"/>
    </location>
</feature>
<evidence type="ECO:0000313" key="3">
    <source>
        <dbReference type="EMBL" id="CCQ89680.1"/>
    </source>
</evidence>
<keyword evidence="1" id="KW-0732">Signal</keyword>
<dbReference type="STRING" id="1266370.NITGR_150048"/>
<evidence type="ECO:0000259" key="2">
    <source>
        <dbReference type="Pfam" id="PF11845"/>
    </source>
</evidence>
<feature type="signal peptide" evidence="1">
    <location>
        <begin position="1"/>
        <end position="24"/>
    </location>
</feature>
<gene>
    <name evidence="3" type="ORF">NITGR_150048</name>
</gene>
<organism evidence="3 4">
    <name type="scientific">Nitrospina gracilis (strain 3/211)</name>
    <dbReference type="NCBI Taxonomy" id="1266370"/>
    <lineage>
        <taxon>Bacteria</taxon>
        <taxon>Pseudomonadati</taxon>
        <taxon>Nitrospinota/Tectimicrobiota group</taxon>
        <taxon>Nitrospinota</taxon>
        <taxon>Nitrospinia</taxon>
        <taxon>Nitrospinales</taxon>
        <taxon>Nitrospinaceae</taxon>
        <taxon>Nitrospina</taxon>
    </lineage>
</organism>
<dbReference type="OrthoDB" id="456159at2"/>
<accession>M1YGY5</accession>